<protein>
    <recommendedName>
        <fullName evidence="2">Non-homologous end joining protein Ku</fullName>
    </recommendedName>
</protein>
<evidence type="ECO:0000313" key="7">
    <source>
        <dbReference type="Proteomes" id="UP000244060"/>
    </source>
</evidence>
<comment type="similarity">
    <text evidence="2">Belongs to the prokaryotic Ku family.</text>
</comment>
<sequence length="267" mass="29422">MPRAIWKGWLAVGQVSCAVALHAAASTSDRVSFHTVNRQTGNRVRREFVDAASGKPVPREDQVKGYEVAPNEFVQLDPEEITAAVPESDKCLRIDCFVPCREVDGAYFDKPYYLTPAGEAAEEAFGLIRDGLKAKKAAALARTVLFRRLRTVLVRPHGAGLIANTLNFDYEVRSSEEAFADMPRLSVKGEMLELAKHIIATKAGRFDPAAYDDRYDAALADLVKAKLEGRKPRRKAAPKKAGQPEDLMAALRDSVAASERPRRRKTG</sequence>
<comment type="subunit">
    <text evidence="2">Homodimer. Interacts with LigD.</text>
</comment>
<dbReference type="PIRSF" id="PIRSF006493">
    <property type="entry name" value="Prok_Ku"/>
    <property type="match status" value="1"/>
</dbReference>
<feature type="chain" id="PRO_5015753907" description="Non-homologous end joining protein Ku" evidence="4">
    <location>
        <begin position="24"/>
        <end position="267"/>
    </location>
</feature>
<dbReference type="PANTHER" id="PTHR41251">
    <property type="entry name" value="NON-HOMOLOGOUS END JOINING PROTEIN KU"/>
    <property type="match status" value="1"/>
</dbReference>
<feature type="region of interest" description="Disordered" evidence="3">
    <location>
        <begin position="230"/>
        <end position="267"/>
    </location>
</feature>
<evidence type="ECO:0000259" key="5">
    <source>
        <dbReference type="SMART" id="SM00559"/>
    </source>
</evidence>
<dbReference type="InterPro" id="IPR009187">
    <property type="entry name" value="Prok_Ku"/>
</dbReference>
<evidence type="ECO:0000256" key="1">
    <source>
        <dbReference type="ARBA" id="ARBA00023125"/>
    </source>
</evidence>
<dbReference type="GO" id="GO:0003690">
    <property type="term" value="F:double-stranded DNA binding"/>
    <property type="evidence" value="ECO:0007669"/>
    <property type="project" value="UniProtKB-UniRule"/>
</dbReference>
<comment type="function">
    <text evidence="2">With LigD forms a non-homologous end joining (NHEJ) DNA repair enzyme, which repairs dsDNA breaks with reduced fidelity. Binds linear dsDNA with 5'- and 3'- overhangs but not closed circular dsDNA nor ssDNA. Recruits and stimulates the ligase activity of LigD.</text>
</comment>
<organism evidence="6 7">
    <name type="scientific">Cereibacter azotoformans</name>
    <dbReference type="NCBI Taxonomy" id="43057"/>
    <lineage>
        <taxon>Bacteria</taxon>
        <taxon>Pseudomonadati</taxon>
        <taxon>Pseudomonadota</taxon>
        <taxon>Alphaproteobacteria</taxon>
        <taxon>Rhodobacterales</taxon>
        <taxon>Paracoccaceae</taxon>
        <taxon>Cereibacter</taxon>
    </lineage>
</organism>
<keyword evidence="7" id="KW-1185">Reference proteome</keyword>
<dbReference type="CDD" id="cd00789">
    <property type="entry name" value="KU_like"/>
    <property type="match status" value="1"/>
</dbReference>
<evidence type="ECO:0000256" key="4">
    <source>
        <dbReference type="SAM" id="SignalP"/>
    </source>
</evidence>
<dbReference type="RefSeq" id="WP_101340822.1">
    <property type="nucleotide sequence ID" value="NZ_PHSI01000035.1"/>
</dbReference>
<dbReference type="PANTHER" id="PTHR41251:SF1">
    <property type="entry name" value="NON-HOMOLOGOUS END JOINING PROTEIN KU"/>
    <property type="match status" value="1"/>
</dbReference>
<dbReference type="SMART" id="SM00559">
    <property type="entry name" value="Ku78"/>
    <property type="match status" value="1"/>
</dbReference>
<reference evidence="6 7" key="1">
    <citation type="submission" date="2018-04" db="EMBL/GenBank/DDBJ databases">
        <title>Genomic Encyclopedia of Type Strains, Phase III (KMG-III): the genomes of soil and plant-associated and newly described type strains.</title>
        <authorList>
            <person name="Whitman W."/>
        </authorList>
    </citation>
    <scope>NUCLEOTIDE SEQUENCE [LARGE SCALE GENOMIC DNA]</scope>
    <source>
        <strain evidence="6 7">KA25</strain>
    </source>
</reference>
<feature type="signal peptide" evidence="4">
    <location>
        <begin position="1"/>
        <end position="23"/>
    </location>
</feature>
<dbReference type="HAMAP" id="MF_01875">
    <property type="entry name" value="Prokaryotic_Ku"/>
    <property type="match status" value="1"/>
</dbReference>
<evidence type="ECO:0000256" key="2">
    <source>
        <dbReference type="HAMAP-Rule" id="MF_01875"/>
    </source>
</evidence>
<evidence type="ECO:0000256" key="3">
    <source>
        <dbReference type="SAM" id="MobiDB-lite"/>
    </source>
</evidence>
<keyword evidence="4" id="KW-0732">Signal</keyword>
<keyword evidence="2" id="KW-0233">DNA recombination</keyword>
<keyword evidence="2" id="KW-0234">DNA repair</keyword>
<dbReference type="GO" id="GO:0006310">
    <property type="term" value="P:DNA recombination"/>
    <property type="evidence" value="ECO:0007669"/>
    <property type="project" value="UniProtKB-KW"/>
</dbReference>
<dbReference type="GO" id="GO:0006303">
    <property type="term" value="P:double-strand break repair via nonhomologous end joining"/>
    <property type="evidence" value="ECO:0007669"/>
    <property type="project" value="UniProtKB-UniRule"/>
</dbReference>
<dbReference type="InterPro" id="IPR006164">
    <property type="entry name" value="DNA_bd_Ku70/Ku80"/>
</dbReference>
<feature type="domain" description="Ku" evidence="5">
    <location>
        <begin position="54"/>
        <end position="184"/>
    </location>
</feature>
<dbReference type="Proteomes" id="UP000244060">
    <property type="component" value="Unassembled WGS sequence"/>
</dbReference>
<dbReference type="SUPFAM" id="SSF100939">
    <property type="entry name" value="SPOC domain-like"/>
    <property type="match status" value="1"/>
</dbReference>
<dbReference type="OrthoDB" id="9780854at2"/>
<dbReference type="Pfam" id="PF02735">
    <property type="entry name" value="Ku"/>
    <property type="match status" value="1"/>
</dbReference>
<dbReference type="InterPro" id="IPR016194">
    <property type="entry name" value="SPOC-like_C_dom_sf"/>
</dbReference>
<proteinExistence type="inferred from homology"/>
<evidence type="ECO:0000313" key="6">
    <source>
        <dbReference type="EMBL" id="PTR18856.1"/>
    </source>
</evidence>
<keyword evidence="2" id="KW-0227">DNA damage</keyword>
<dbReference type="EMBL" id="QAOT01000006">
    <property type="protein sequence ID" value="PTR18856.1"/>
    <property type="molecule type" value="Genomic_DNA"/>
</dbReference>
<gene>
    <name evidence="2" type="primary">ku</name>
    <name evidence="6" type="ORF">C8J28_1064</name>
</gene>
<keyword evidence="1 2" id="KW-0238">DNA-binding</keyword>
<dbReference type="NCBIfam" id="TIGR02772">
    <property type="entry name" value="Ku_bact"/>
    <property type="match status" value="1"/>
</dbReference>
<accession>A0A2T5K8V8</accession>
<dbReference type="Gene3D" id="2.40.290.10">
    <property type="match status" value="1"/>
</dbReference>
<dbReference type="AlphaFoldDB" id="A0A2T5K8V8"/>
<name>A0A2T5K8V8_9RHOB</name>
<comment type="caution">
    <text evidence="6">The sequence shown here is derived from an EMBL/GenBank/DDBJ whole genome shotgun (WGS) entry which is preliminary data.</text>
</comment>